<accession>A0A815DPR5</accession>
<dbReference type="EMBL" id="CAJOBC010036631">
    <property type="protein sequence ID" value="CAF4120375.1"/>
    <property type="molecule type" value="Genomic_DNA"/>
</dbReference>
<dbReference type="Proteomes" id="UP000681722">
    <property type="component" value="Unassembled WGS sequence"/>
</dbReference>
<gene>
    <name evidence="1" type="ORF">GPM918_LOCUS28442</name>
    <name evidence="2" type="ORF">SRO942_LOCUS28942</name>
</gene>
<keyword evidence="3" id="KW-1185">Reference proteome</keyword>
<name>A0A815DPR5_9BILA</name>
<protein>
    <submittedName>
        <fullName evidence="1">Uncharacterized protein</fullName>
    </submittedName>
</protein>
<evidence type="ECO:0000313" key="3">
    <source>
        <dbReference type="Proteomes" id="UP000663829"/>
    </source>
</evidence>
<dbReference type="Proteomes" id="UP000663829">
    <property type="component" value="Unassembled WGS sequence"/>
</dbReference>
<proteinExistence type="predicted"/>
<evidence type="ECO:0000313" key="2">
    <source>
        <dbReference type="EMBL" id="CAF4120375.1"/>
    </source>
</evidence>
<dbReference type="AlphaFoldDB" id="A0A815DPR5"/>
<evidence type="ECO:0000313" key="1">
    <source>
        <dbReference type="EMBL" id="CAF1299400.1"/>
    </source>
</evidence>
<sequence length="264" mass="30381">MLKRGQLKNSQGYRELNTDNNWRQESSVWGRVIQLTILKKEDENAKKWLYTVWRDDRRSIKSIFYKDITLATLPTPLAPNVRNIQIPQLSSNPSDDPKPVRTAAASAIIIPKRTLSFTMDYEQFKIFFDRKEHKLSPDWTSIINEKLIHAKLKCTFIFEYKHIRINKSQKTNSPSFTCVAHCKHKSCHVVVQVKLQNEPPKNSTSLFAIEILGKENHEGGIASRPLSGTQRAEIAKGAETLGPLNAYERNIHKADENLLKKKKF</sequence>
<dbReference type="OrthoDB" id="6161731at2759"/>
<dbReference type="EMBL" id="CAJNOQ010012410">
    <property type="protein sequence ID" value="CAF1299400.1"/>
    <property type="molecule type" value="Genomic_DNA"/>
</dbReference>
<organism evidence="1 3">
    <name type="scientific">Didymodactylos carnosus</name>
    <dbReference type="NCBI Taxonomy" id="1234261"/>
    <lineage>
        <taxon>Eukaryota</taxon>
        <taxon>Metazoa</taxon>
        <taxon>Spiralia</taxon>
        <taxon>Gnathifera</taxon>
        <taxon>Rotifera</taxon>
        <taxon>Eurotatoria</taxon>
        <taxon>Bdelloidea</taxon>
        <taxon>Philodinida</taxon>
        <taxon>Philodinidae</taxon>
        <taxon>Didymodactylos</taxon>
    </lineage>
</organism>
<comment type="caution">
    <text evidence="1">The sequence shown here is derived from an EMBL/GenBank/DDBJ whole genome shotgun (WGS) entry which is preliminary data.</text>
</comment>
<reference evidence="1" key="1">
    <citation type="submission" date="2021-02" db="EMBL/GenBank/DDBJ databases">
        <authorList>
            <person name="Nowell W R."/>
        </authorList>
    </citation>
    <scope>NUCLEOTIDE SEQUENCE</scope>
</reference>